<dbReference type="STRING" id="6945.B7PI32"/>
<evidence type="ECO:0000256" key="1">
    <source>
        <dbReference type="SAM" id="Phobius"/>
    </source>
</evidence>
<evidence type="ECO:0000313" key="4">
    <source>
        <dbReference type="EnsemblMetazoa" id="ISCW005069-PA"/>
    </source>
</evidence>
<dbReference type="Gene3D" id="3.50.30.30">
    <property type="match status" value="1"/>
</dbReference>
<reference evidence="4" key="2">
    <citation type="submission" date="2020-05" db="UniProtKB">
        <authorList>
            <consortium name="EnsemblMetazoa"/>
        </authorList>
    </citation>
    <scope>IDENTIFICATION</scope>
    <source>
        <strain evidence="4">wikel</strain>
    </source>
</reference>
<dbReference type="VEuPathDB" id="VectorBase:ISCP_034283"/>
<dbReference type="EnsemblMetazoa" id="ISCW005069-RA">
    <property type="protein sequence ID" value="ISCW005069-PA"/>
    <property type="gene ID" value="ISCW005069"/>
</dbReference>
<dbReference type="SUPFAM" id="SSF52025">
    <property type="entry name" value="PA domain"/>
    <property type="match status" value="1"/>
</dbReference>
<organism>
    <name type="scientific">Ixodes scapularis</name>
    <name type="common">Black-legged tick</name>
    <name type="synonym">Deer tick</name>
    <dbReference type="NCBI Taxonomy" id="6945"/>
    <lineage>
        <taxon>Eukaryota</taxon>
        <taxon>Metazoa</taxon>
        <taxon>Ecdysozoa</taxon>
        <taxon>Arthropoda</taxon>
        <taxon>Chelicerata</taxon>
        <taxon>Arachnida</taxon>
        <taxon>Acari</taxon>
        <taxon>Parasitiformes</taxon>
        <taxon>Ixodida</taxon>
        <taxon>Ixodoidea</taxon>
        <taxon>Ixodidae</taxon>
        <taxon>Ixodinae</taxon>
        <taxon>Ixodes</taxon>
    </lineage>
</organism>
<dbReference type="InParanoid" id="B7PI32"/>
<dbReference type="InterPro" id="IPR036757">
    <property type="entry name" value="TFR-like_dimer_dom_sf"/>
</dbReference>
<dbReference type="VEuPathDB" id="VectorBase:ISCI005069"/>
<accession>B7PI32</accession>
<dbReference type="PANTHER" id="PTHR10404">
    <property type="entry name" value="N-ACETYLATED-ALPHA-LINKED ACIDIC DIPEPTIDASE"/>
    <property type="match status" value="1"/>
</dbReference>
<dbReference type="EMBL" id="ABJB010805776">
    <property type="status" value="NOT_ANNOTATED_CDS"/>
    <property type="molecule type" value="Genomic_DNA"/>
</dbReference>
<dbReference type="GO" id="GO:0004180">
    <property type="term" value="F:carboxypeptidase activity"/>
    <property type="evidence" value="ECO:0000318"/>
    <property type="project" value="GO_Central"/>
</dbReference>
<dbReference type="EC" id="3.4.17.21" evidence="3"/>
<dbReference type="EMBL" id="ABJB010423070">
    <property type="status" value="NOT_ANNOTATED_CDS"/>
    <property type="molecule type" value="Genomic_DNA"/>
</dbReference>
<keyword evidence="3" id="KW-0378">Hydrolase</keyword>
<dbReference type="EMBL" id="ABJB010479007">
    <property type="status" value="NOT_ANNOTATED_CDS"/>
    <property type="molecule type" value="Genomic_DNA"/>
</dbReference>
<dbReference type="Pfam" id="PF04253">
    <property type="entry name" value="TFR_dimer"/>
    <property type="match status" value="1"/>
</dbReference>
<keyword evidence="1" id="KW-1133">Transmembrane helix</keyword>
<feature type="transmembrane region" description="Helical" evidence="1">
    <location>
        <begin position="25"/>
        <end position="52"/>
    </location>
</feature>
<dbReference type="EMBL" id="ABJB010551436">
    <property type="status" value="NOT_ANNOTATED_CDS"/>
    <property type="molecule type" value="Genomic_DNA"/>
</dbReference>
<dbReference type="OrthoDB" id="6485656at2759"/>
<dbReference type="VEuPathDB" id="VectorBase:ISCW005069"/>
<dbReference type="SUPFAM" id="SSF53187">
    <property type="entry name" value="Zn-dependent exopeptidases"/>
    <property type="match status" value="1"/>
</dbReference>
<evidence type="ECO:0000259" key="2">
    <source>
        <dbReference type="Pfam" id="PF04253"/>
    </source>
</evidence>
<keyword evidence="5" id="KW-1185">Reference proteome</keyword>
<keyword evidence="3" id="KW-0645">Protease</keyword>
<dbReference type="Proteomes" id="UP000001555">
    <property type="component" value="Unassembled WGS sequence"/>
</dbReference>
<proteinExistence type="predicted"/>
<sequence length="588" mass="66390">MKAYYSSALVAEQRKRYMRTPAERLLMAWVFCWMMLALVATCVMLYLLIILYRRPALSSDNFSMLEMNKKLTRETYHSKDPVTQALLKRITAKDINTTLEILIKTPSGGYPLAEGVLKYWKSHGMEETKIVKYQALMSIPDETQPNKVKNAERAGAAGVVLFLDRVENGPQDLYKAFPDSVYVSGSAIQRGTVSYYRGDPLTPGYPGVGELAFFSRRPVQTNPVCDGIHRIPLRDANIPVIPCQPIGYDDATVILKLHVKTHDKLVDGYAYNAIGMIMGGVEPDRYVLMGSHMSWQSRGDANPLLALSQLVVQGKTFANLHKRGWKPRRTMVFALWDGDADSLLGSTEWVEDKMRLLQQGAIIYIANDLITGPVFKPQASPSLSRALRHVTQLHPNMTGVYPAYHTMYDNMGMIKLLDPGWKTSQMAAKTSALLARLWADRVVLPYDLDEMAEFVAEGFQYFTQRHKDSIESHRLNLDGLKQACNMLSSNARVFQEWANGISKNNPMVVRIANDIMMQVERIFITPKGIPSRHVTHRHLLYSSDGMPFPGIEDQMMAHPFDSHLFHLQLALLTESVWQAAEMLVVSPY</sequence>
<name>B7PI32_IXOSC</name>
<dbReference type="EMBL" id="ABJB010016578">
    <property type="status" value="NOT_ANNOTATED_CDS"/>
    <property type="molecule type" value="Genomic_DNA"/>
</dbReference>
<evidence type="ECO:0000313" key="3">
    <source>
        <dbReference type="EMBL" id="EEC06254.1"/>
    </source>
</evidence>
<dbReference type="InterPro" id="IPR007365">
    <property type="entry name" value="TFR-like_dimer_dom"/>
</dbReference>
<dbReference type="EMBL" id="ABJB011116815">
    <property type="status" value="NOT_ANNOTATED_CDS"/>
    <property type="molecule type" value="Genomic_DNA"/>
</dbReference>
<evidence type="ECO:0000313" key="5">
    <source>
        <dbReference type="Proteomes" id="UP000001555"/>
    </source>
</evidence>
<dbReference type="PANTHER" id="PTHR10404:SF77">
    <property type="entry name" value="GLUTAMATE CARBOXYPEPTIDASE 2 HOMOLOG"/>
    <property type="match status" value="1"/>
</dbReference>
<feature type="domain" description="Transferrin receptor-like dimerisation" evidence="2">
    <location>
        <begin position="475"/>
        <end position="583"/>
    </location>
</feature>
<dbReference type="GO" id="GO:0004181">
    <property type="term" value="F:metallocarboxypeptidase activity"/>
    <property type="evidence" value="ECO:0007669"/>
    <property type="project" value="UniProtKB-EC"/>
</dbReference>
<dbReference type="HOGENOM" id="CLU_475936_0_0_1"/>
<dbReference type="PaxDb" id="6945-B7PI32"/>
<keyword evidence="1" id="KW-0472">Membrane</keyword>
<dbReference type="AlphaFoldDB" id="B7PI32"/>
<dbReference type="EMBL" id="ABJB010214164">
    <property type="status" value="NOT_ANNOTATED_CDS"/>
    <property type="molecule type" value="Genomic_DNA"/>
</dbReference>
<keyword evidence="1" id="KW-0812">Transmembrane</keyword>
<dbReference type="InterPro" id="IPR039373">
    <property type="entry name" value="Peptidase_M28B"/>
</dbReference>
<dbReference type="InterPro" id="IPR046450">
    <property type="entry name" value="PA_dom_sf"/>
</dbReference>
<dbReference type="Gene3D" id="1.20.930.40">
    <property type="entry name" value="Transferrin receptor-like, dimerisation domain"/>
    <property type="match status" value="1"/>
</dbReference>
<dbReference type="EMBL" id="DS716575">
    <property type="protein sequence ID" value="EEC06254.1"/>
    <property type="molecule type" value="Genomic_DNA"/>
</dbReference>
<protein>
    <submittedName>
        <fullName evidence="3 4">Glutamate carboxypeptidase, putative</fullName>
        <ecNumber evidence="3">3.4.17.21</ecNumber>
    </submittedName>
</protein>
<gene>
    <name evidence="3" type="ORF">IscW_ISCW005069</name>
</gene>
<dbReference type="SUPFAM" id="SSF47672">
    <property type="entry name" value="Transferrin receptor-like dimerisation domain"/>
    <property type="match status" value="1"/>
</dbReference>
<dbReference type="EMBL" id="ABJB010021608">
    <property type="status" value="NOT_ANNOTATED_CDS"/>
    <property type="molecule type" value="Genomic_DNA"/>
</dbReference>
<reference evidence="3 5" key="1">
    <citation type="submission" date="2008-03" db="EMBL/GenBank/DDBJ databases">
        <title>Annotation of Ixodes scapularis.</title>
        <authorList>
            <consortium name="Ixodes scapularis Genome Project Consortium"/>
            <person name="Caler E."/>
            <person name="Hannick L.I."/>
            <person name="Bidwell S."/>
            <person name="Joardar V."/>
            <person name="Thiagarajan M."/>
            <person name="Amedeo P."/>
            <person name="Galinsky K.J."/>
            <person name="Schobel S."/>
            <person name="Inman J."/>
            <person name="Hostetler J."/>
            <person name="Miller J."/>
            <person name="Hammond M."/>
            <person name="Megy K."/>
            <person name="Lawson D."/>
            <person name="Kodira C."/>
            <person name="Sutton G."/>
            <person name="Meyer J."/>
            <person name="Hill C.A."/>
            <person name="Birren B."/>
            <person name="Nene V."/>
            <person name="Collins F."/>
            <person name="Alarcon-Chaidez F."/>
            <person name="Wikel S."/>
            <person name="Strausberg R."/>
        </authorList>
    </citation>
    <scope>NUCLEOTIDE SEQUENCE [LARGE SCALE GENOMIC DNA]</scope>
    <source>
        <strain evidence="5">Wikel</strain>
        <strain evidence="3">Wikel colony</strain>
    </source>
</reference>
<keyword evidence="3" id="KW-0121">Carboxypeptidase</keyword>